<dbReference type="PANTHER" id="PTHR10201">
    <property type="entry name" value="MATRIX METALLOPROTEINASE"/>
    <property type="match status" value="1"/>
</dbReference>
<dbReference type="PRINTS" id="PR00138">
    <property type="entry name" value="MATRIXIN"/>
</dbReference>
<dbReference type="PANTHER" id="PTHR10201:SF249">
    <property type="entry name" value="METALLOENDOPROTEINASE 1-MMP"/>
    <property type="match status" value="1"/>
</dbReference>
<reference evidence="8" key="1">
    <citation type="submission" date="2020-07" db="EMBL/GenBank/DDBJ databases">
        <title>Ethylene signaling mediates host invasion by parasitic plants.</title>
        <authorList>
            <person name="Yoshida S."/>
        </authorList>
    </citation>
    <scope>NUCLEOTIDE SEQUENCE</scope>
    <source>
        <strain evidence="8">Okayama</strain>
    </source>
</reference>
<feature type="binding site" evidence="6">
    <location>
        <position position="100"/>
    </location>
    <ligand>
        <name>Ca(2+)</name>
        <dbReference type="ChEBI" id="CHEBI:29108"/>
        <label>3</label>
    </ligand>
</feature>
<dbReference type="InterPro" id="IPR021190">
    <property type="entry name" value="Pept_M10A"/>
</dbReference>
<feature type="binding site" evidence="6">
    <location>
        <position position="85"/>
    </location>
    <ligand>
        <name>Zn(2+)</name>
        <dbReference type="ChEBI" id="CHEBI:29105"/>
        <label>1</label>
    </ligand>
</feature>
<dbReference type="Gene3D" id="3.40.390.10">
    <property type="entry name" value="Collagenase (Catalytic Domain)"/>
    <property type="match status" value="1"/>
</dbReference>
<feature type="binding site" evidence="6">
    <location>
        <position position="133"/>
    </location>
    <ligand>
        <name>Zn(2+)</name>
        <dbReference type="ChEBI" id="CHEBI:29105"/>
        <label>2</label>
        <note>catalytic</note>
    </ligand>
</feature>
<dbReference type="AlphaFoldDB" id="A0A830BDI3"/>
<evidence type="ECO:0000256" key="1">
    <source>
        <dbReference type="ARBA" id="ARBA00022670"/>
    </source>
</evidence>
<evidence type="ECO:0000256" key="2">
    <source>
        <dbReference type="ARBA" id="ARBA00022723"/>
    </source>
</evidence>
<dbReference type="OrthoDB" id="9397453at2759"/>
<dbReference type="InterPro" id="IPR033739">
    <property type="entry name" value="M10A_MMP"/>
</dbReference>
<dbReference type="SUPFAM" id="SSF55486">
    <property type="entry name" value="Metalloproteases ('zincins'), catalytic domain"/>
    <property type="match status" value="1"/>
</dbReference>
<feature type="binding site" evidence="6">
    <location>
        <position position="77"/>
    </location>
    <ligand>
        <name>Ca(2+)</name>
        <dbReference type="ChEBI" id="CHEBI:29108"/>
        <label>3</label>
    </ligand>
</feature>
<feature type="binding site" evidence="6">
    <location>
        <position position="95"/>
    </location>
    <ligand>
        <name>Zn(2+)</name>
        <dbReference type="ChEBI" id="CHEBI:29105"/>
        <label>1</label>
    </ligand>
</feature>
<evidence type="ECO:0000259" key="7">
    <source>
        <dbReference type="SMART" id="SM00235"/>
    </source>
</evidence>
<dbReference type="GO" id="GO:0030198">
    <property type="term" value="P:extracellular matrix organization"/>
    <property type="evidence" value="ECO:0007669"/>
    <property type="project" value="TreeGrafter"/>
</dbReference>
<proteinExistence type="predicted"/>
<feature type="binding site" evidence="6">
    <location>
        <position position="60"/>
    </location>
    <ligand>
        <name>Ca(2+)</name>
        <dbReference type="ChEBI" id="CHEBI:29108"/>
        <label>2</label>
    </ligand>
</feature>
<gene>
    <name evidence="8" type="ORF">PHJA_000462200</name>
</gene>
<dbReference type="GO" id="GO:0006508">
    <property type="term" value="P:proteolysis"/>
    <property type="evidence" value="ECO:0007669"/>
    <property type="project" value="UniProtKB-KW"/>
</dbReference>
<feature type="binding site" evidence="6">
    <location>
        <position position="123"/>
    </location>
    <ligand>
        <name>Zn(2+)</name>
        <dbReference type="ChEBI" id="CHEBI:29105"/>
        <label>2</label>
        <note>catalytic</note>
    </ligand>
</feature>
<evidence type="ECO:0000313" key="9">
    <source>
        <dbReference type="Proteomes" id="UP000653305"/>
    </source>
</evidence>
<keyword evidence="1" id="KW-0645">Protease</keyword>
<keyword evidence="9" id="KW-1185">Reference proteome</keyword>
<evidence type="ECO:0000256" key="6">
    <source>
        <dbReference type="PIRSR" id="PIRSR621190-2"/>
    </source>
</evidence>
<keyword evidence="4 6" id="KW-0862">Zinc</keyword>
<dbReference type="InterPro" id="IPR001818">
    <property type="entry name" value="Pept_M10_metallopeptidase"/>
</dbReference>
<feature type="binding site" evidence="6">
    <location>
        <position position="97"/>
    </location>
    <ligand>
        <name>Ca(2+)</name>
        <dbReference type="ChEBI" id="CHEBI:29108"/>
        <label>3</label>
    </ligand>
</feature>
<evidence type="ECO:0000256" key="5">
    <source>
        <dbReference type="PIRSR" id="PIRSR621190-1"/>
    </source>
</evidence>
<sequence>MPHWALRSPMTLSYAFSPPPNVIDYVSLPDLKAAFGRAFSRWSAVIPVSFTEAADYSHADIRIRWYSGEHGDGLPFDGPLGVLAHAFAPENGNLHLDAAERWAVDLAAEGSQAAVDLESVATHEIGHILGLQHSSNSDAVMYATLSPRTKKVELRKDDVDGVQGLYGSKPGYRFVPVSEPSSSSGRMMKWNFASPWLSWLVLLVFRIY</sequence>
<feature type="domain" description="Peptidase metallopeptidase" evidence="7">
    <location>
        <begin position="12"/>
        <end position="168"/>
    </location>
</feature>
<dbReference type="InterPro" id="IPR024079">
    <property type="entry name" value="MetalloPept_cat_dom_sf"/>
</dbReference>
<dbReference type="EMBL" id="BMAC01000058">
    <property type="protein sequence ID" value="GFP83188.1"/>
    <property type="molecule type" value="Genomic_DNA"/>
</dbReference>
<feature type="binding site" evidence="6">
    <location>
        <position position="70"/>
    </location>
    <ligand>
        <name>Zn(2+)</name>
        <dbReference type="ChEBI" id="CHEBI:29105"/>
        <label>1</label>
    </ligand>
</feature>
<dbReference type="GO" id="GO:0030574">
    <property type="term" value="P:collagen catabolic process"/>
    <property type="evidence" value="ECO:0007669"/>
    <property type="project" value="TreeGrafter"/>
</dbReference>
<evidence type="ECO:0000256" key="3">
    <source>
        <dbReference type="ARBA" id="ARBA00022801"/>
    </source>
</evidence>
<dbReference type="GO" id="GO:0004222">
    <property type="term" value="F:metalloendopeptidase activity"/>
    <property type="evidence" value="ECO:0007669"/>
    <property type="project" value="InterPro"/>
</dbReference>
<protein>
    <submittedName>
        <fullName evidence="8">Metalloendoproteinase 1</fullName>
    </submittedName>
</protein>
<feature type="binding site" evidence="6">
    <location>
        <position position="78"/>
    </location>
    <ligand>
        <name>Ca(2+)</name>
        <dbReference type="ChEBI" id="CHEBI:29108"/>
        <label>3</label>
    </ligand>
</feature>
<feature type="binding site" evidence="6">
    <location>
        <position position="141"/>
    </location>
    <ligand>
        <name>Zn(2+)</name>
        <dbReference type="ChEBI" id="CHEBI:29105"/>
        <label>2</label>
        <note>catalytic</note>
    </ligand>
</feature>
<feature type="active site" evidence="5">
    <location>
        <position position="124"/>
    </location>
</feature>
<keyword evidence="6" id="KW-0106">Calcium</keyword>
<dbReference type="GO" id="GO:0031012">
    <property type="term" value="C:extracellular matrix"/>
    <property type="evidence" value="ECO:0007669"/>
    <property type="project" value="InterPro"/>
</dbReference>
<keyword evidence="3" id="KW-0378">Hydrolase</keyword>
<dbReference type="CDD" id="cd04278">
    <property type="entry name" value="ZnMc_MMP"/>
    <property type="match status" value="1"/>
</dbReference>
<comment type="cofactor">
    <cofactor evidence="6">
        <name>Zn(2+)</name>
        <dbReference type="ChEBI" id="CHEBI:29105"/>
    </cofactor>
    <text evidence="6">Binds 2 Zn(2+) ions per subunit.</text>
</comment>
<keyword evidence="2 6" id="KW-0479">Metal-binding</keyword>
<feature type="binding site" evidence="6">
    <location>
        <position position="127"/>
    </location>
    <ligand>
        <name>Zn(2+)</name>
        <dbReference type="ChEBI" id="CHEBI:29105"/>
        <label>2</label>
        <note>catalytic</note>
    </ligand>
</feature>
<name>A0A830BDI3_9LAMI</name>
<dbReference type="SMART" id="SM00235">
    <property type="entry name" value="ZnMc"/>
    <property type="match status" value="1"/>
</dbReference>
<dbReference type="InterPro" id="IPR006026">
    <property type="entry name" value="Peptidase_Metallo"/>
</dbReference>
<comment type="cofactor">
    <cofactor evidence="6">
        <name>Ca(2+)</name>
        <dbReference type="ChEBI" id="CHEBI:29108"/>
    </cofactor>
    <text evidence="6">Can bind about 5 Ca(2+) ions per subunit.</text>
</comment>
<accession>A0A830BDI3</accession>
<organism evidence="8 9">
    <name type="scientific">Phtheirospermum japonicum</name>
    <dbReference type="NCBI Taxonomy" id="374723"/>
    <lineage>
        <taxon>Eukaryota</taxon>
        <taxon>Viridiplantae</taxon>
        <taxon>Streptophyta</taxon>
        <taxon>Embryophyta</taxon>
        <taxon>Tracheophyta</taxon>
        <taxon>Spermatophyta</taxon>
        <taxon>Magnoliopsida</taxon>
        <taxon>eudicotyledons</taxon>
        <taxon>Gunneridae</taxon>
        <taxon>Pentapetalae</taxon>
        <taxon>asterids</taxon>
        <taxon>lamiids</taxon>
        <taxon>Lamiales</taxon>
        <taxon>Orobanchaceae</taxon>
        <taxon>Orobanchaceae incertae sedis</taxon>
        <taxon>Phtheirospermum</taxon>
    </lineage>
</organism>
<comment type="caution">
    <text evidence="8">The sequence shown here is derived from an EMBL/GenBank/DDBJ whole genome shotgun (WGS) entry which is preliminary data.</text>
</comment>
<dbReference type="GO" id="GO:0008270">
    <property type="term" value="F:zinc ion binding"/>
    <property type="evidence" value="ECO:0007669"/>
    <property type="project" value="InterPro"/>
</dbReference>
<feature type="binding site" evidence="6">
    <location>
        <position position="100"/>
    </location>
    <ligand>
        <name>Ca(2+)</name>
        <dbReference type="ChEBI" id="CHEBI:29108"/>
        <label>1</label>
    </ligand>
</feature>
<dbReference type="Proteomes" id="UP000653305">
    <property type="component" value="Unassembled WGS sequence"/>
</dbReference>
<feature type="binding site" evidence="6">
    <location>
        <position position="72"/>
    </location>
    <ligand>
        <name>Zn(2+)</name>
        <dbReference type="ChEBI" id="CHEBI:29105"/>
        <label>1</label>
    </ligand>
</feature>
<evidence type="ECO:0000256" key="4">
    <source>
        <dbReference type="ARBA" id="ARBA00022833"/>
    </source>
</evidence>
<evidence type="ECO:0000313" key="8">
    <source>
        <dbReference type="EMBL" id="GFP83188.1"/>
    </source>
</evidence>
<dbReference type="Pfam" id="PF00413">
    <property type="entry name" value="Peptidase_M10"/>
    <property type="match status" value="1"/>
</dbReference>